<accession>A0ACC1QZZ8</accession>
<comment type="caution">
    <text evidence="1">The sequence shown here is derived from an EMBL/GenBank/DDBJ whole genome shotgun (WGS) entry which is preliminary data.</text>
</comment>
<dbReference type="EMBL" id="JANAKD010000261">
    <property type="protein sequence ID" value="KAJ3495622.1"/>
    <property type="molecule type" value="Genomic_DNA"/>
</dbReference>
<sequence>MAAANQVFIAVIGMKTAGIGSTLPFQMLTWSFLGAGGVGKCFLSQLQALATRRPSPKLTLCYISTSKKALFHDDYSEISIDTAIDSLAASTQSPPELSQVIEMSPTSTLSPCPAA</sequence>
<organism evidence="1 2">
    <name type="scientific">Lecanicillium saksenae</name>
    <dbReference type="NCBI Taxonomy" id="468837"/>
    <lineage>
        <taxon>Eukaryota</taxon>
        <taxon>Fungi</taxon>
        <taxon>Dikarya</taxon>
        <taxon>Ascomycota</taxon>
        <taxon>Pezizomycotina</taxon>
        <taxon>Sordariomycetes</taxon>
        <taxon>Hypocreomycetidae</taxon>
        <taxon>Hypocreales</taxon>
        <taxon>Cordycipitaceae</taxon>
        <taxon>Lecanicillium</taxon>
    </lineage>
</organism>
<name>A0ACC1QZZ8_9HYPO</name>
<dbReference type="Proteomes" id="UP001148737">
    <property type="component" value="Unassembled WGS sequence"/>
</dbReference>
<evidence type="ECO:0000313" key="1">
    <source>
        <dbReference type="EMBL" id="KAJ3495622.1"/>
    </source>
</evidence>
<proteinExistence type="predicted"/>
<reference evidence="1" key="1">
    <citation type="submission" date="2022-07" db="EMBL/GenBank/DDBJ databases">
        <title>Genome Sequence of Lecanicillium saksenae.</title>
        <authorList>
            <person name="Buettner E."/>
        </authorList>
    </citation>
    <scope>NUCLEOTIDE SEQUENCE</scope>
    <source>
        <strain evidence="1">VT-O1</strain>
    </source>
</reference>
<gene>
    <name evidence="1" type="ORF">NLG97_g3252</name>
</gene>
<evidence type="ECO:0000313" key="2">
    <source>
        <dbReference type="Proteomes" id="UP001148737"/>
    </source>
</evidence>
<keyword evidence="2" id="KW-1185">Reference proteome</keyword>
<protein>
    <submittedName>
        <fullName evidence="1">Uncharacterized protein</fullName>
    </submittedName>
</protein>